<evidence type="ECO:0000256" key="6">
    <source>
        <dbReference type="ARBA" id="ARBA00022840"/>
    </source>
</evidence>
<name>A0A9D5LYW5_9FIRM</name>
<protein>
    <submittedName>
        <fullName evidence="11">ABC transporter ATP-binding protein</fullName>
    </submittedName>
</protein>
<evidence type="ECO:0000313" key="11">
    <source>
        <dbReference type="EMBL" id="MBE5039457.1"/>
    </source>
</evidence>
<keyword evidence="3" id="KW-1003">Cell membrane</keyword>
<dbReference type="PANTHER" id="PTHR42771">
    <property type="entry name" value="IRON(3+)-HYDROXAMATE IMPORT ATP-BINDING PROTEIN FHUC"/>
    <property type="match status" value="1"/>
</dbReference>
<keyword evidence="6 11" id="KW-0067">ATP-binding</keyword>
<keyword evidence="4" id="KW-0410">Iron transport</keyword>
<dbReference type="InterPro" id="IPR051535">
    <property type="entry name" value="Siderophore_ABC-ATPase"/>
</dbReference>
<dbReference type="GO" id="GO:0016887">
    <property type="term" value="F:ATP hydrolysis activity"/>
    <property type="evidence" value="ECO:0007669"/>
    <property type="project" value="InterPro"/>
</dbReference>
<evidence type="ECO:0000256" key="5">
    <source>
        <dbReference type="ARBA" id="ARBA00022741"/>
    </source>
</evidence>
<evidence type="ECO:0000256" key="3">
    <source>
        <dbReference type="ARBA" id="ARBA00022475"/>
    </source>
</evidence>
<keyword evidence="9" id="KW-0472">Membrane</keyword>
<sequence>MIEARNLSAGYFENQVLNCLNFTAESGKITVLTGPNGCGKSTLLRVMAGIHPHTEGKILIDGQNVDAFTARERACKIAYLAQSKPVPDIMALRMVLHGRFPYLAYPRKYRREDVLIARHAMEQMGIADLEGRSMQTLSGGTRQKVYIAMALAQDTPVIFMDEPTTYLDAAYQLQTMEQASALAAAGKAVVMVLHDLAMALRTADCIAVMQDGRIVQAGDPQAVFESGCLDRVFGIRVKRFWVDTNWQYYYESRENNHL</sequence>
<comment type="subcellular location">
    <subcellularLocation>
        <location evidence="1">Cell membrane</location>
        <topology evidence="1">Peripheral membrane protein</topology>
    </subcellularLocation>
</comment>
<keyword evidence="12" id="KW-1185">Reference proteome</keyword>
<dbReference type="Proteomes" id="UP000806542">
    <property type="component" value="Unassembled WGS sequence"/>
</dbReference>
<keyword evidence="7" id="KW-0408">Iron</keyword>
<dbReference type="CDD" id="cd03214">
    <property type="entry name" value="ABC_Iron-Siderophores_B12_Hemin"/>
    <property type="match status" value="1"/>
</dbReference>
<gene>
    <name evidence="11" type="ORF">INF28_03140</name>
</gene>
<dbReference type="GO" id="GO:0005886">
    <property type="term" value="C:plasma membrane"/>
    <property type="evidence" value="ECO:0007669"/>
    <property type="project" value="UniProtKB-SubCell"/>
</dbReference>
<evidence type="ECO:0000256" key="1">
    <source>
        <dbReference type="ARBA" id="ARBA00004202"/>
    </source>
</evidence>
<feature type="domain" description="ABC transporter" evidence="10">
    <location>
        <begin position="2"/>
        <end position="236"/>
    </location>
</feature>
<keyword evidence="2" id="KW-0813">Transport</keyword>
<dbReference type="AlphaFoldDB" id="A0A9D5LYW5"/>
<proteinExistence type="predicted"/>
<dbReference type="Gene3D" id="3.40.50.300">
    <property type="entry name" value="P-loop containing nucleotide triphosphate hydrolases"/>
    <property type="match status" value="1"/>
</dbReference>
<organism evidence="11 12">
    <name type="scientific">Ructibacterium gallinarum</name>
    <dbReference type="NCBI Taxonomy" id="2779355"/>
    <lineage>
        <taxon>Bacteria</taxon>
        <taxon>Bacillati</taxon>
        <taxon>Bacillota</taxon>
        <taxon>Clostridia</taxon>
        <taxon>Eubacteriales</taxon>
        <taxon>Oscillospiraceae</taxon>
        <taxon>Ructibacterium</taxon>
    </lineage>
</organism>
<dbReference type="FunFam" id="3.40.50.300:FF:000134">
    <property type="entry name" value="Iron-enterobactin ABC transporter ATP-binding protein"/>
    <property type="match status" value="1"/>
</dbReference>
<dbReference type="PROSITE" id="PS50893">
    <property type="entry name" value="ABC_TRANSPORTER_2"/>
    <property type="match status" value="1"/>
</dbReference>
<reference evidence="11" key="1">
    <citation type="submission" date="2020-10" db="EMBL/GenBank/DDBJ databases">
        <title>ChiBAC.</title>
        <authorList>
            <person name="Zenner C."/>
            <person name="Hitch T.C.A."/>
            <person name="Clavel T."/>
        </authorList>
    </citation>
    <scope>NUCLEOTIDE SEQUENCE</scope>
    <source>
        <strain evidence="11">DSM 107454</strain>
    </source>
</reference>
<dbReference type="GO" id="GO:0005524">
    <property type="term" value="F:ATP binding"/>
    <property type="evidence" value="ECO:0007669"/>
    <property type="project" value="UniProtKB-KW"/>
</dbReference>
<evidence type="ECO:0000259" key="10">
    <source>
        <dbReference type="PROSITE" id="PS50893"/>
    </source>
</evidence>
<evidence type="ECO:0000256" key="9">
    <source>
        <dbReference type="ARBA" id="ARBA00023136"/>
    </source>
</evidence>
<dbReference type="EMBL" id="JADCKB010000004">
    <property type="protein sequence ID" value="MBE5039457.1"/>
    <property type="molecule type" value="Genomic_DNA"/>
</dbReference>
<dbReference type="InterPro" id="IPR027417">
    <property type="entry name" value="P-loop_NTPase"/>
</dbReference>
<dbReference type="RefSeq" id="WP_226392015.1">
    <property type="nucleotide sequence ID" value="NZ_JADCKB010000004.1"/>
</dbReference>
<dbReference type="GO" id="GO:0006826">
    <property type="term" value="P:iron ion transport"/>
    <property type="evidence" value="ECO:0007669"/>
    <property type="project" value="UniProtKB-KW"/>
</dbReference>
<keyword evidence="5" id="KW-0547">Nucleotide-binding</keyword>
<dbReference type="SMART" id="SM00382">
    <property type="entry name" value="AAA"/>
    <property type="match status" value="1"/>
</dbReference>
<dbReference type="InterPro" id="IPR003439">
    <property type="entry name" value="ABC_transporter-like_ATP-bd"/>
</dbReference>
<evidence type="ECO:0000313" key="12">
    <source>
        <dbReference type="Proteomes" id="UP000806542"/>
    </source>
</evidence>
<dbReference type="InterPro" id="IPR003593">
    <property type="entry name" value="AAA+_ATPase"/>
</dbReference>
<evidence type="ECO:0000256" key="7">
    <source>
        <dbReference type="ARBA" id="ARBA00023004"/>
    </source>
</evidence>
<comment type="caution">
    <text evidence="11">The sequence shown here is derived from an EMBL/GenBank/DDBJ whole genome shotgun (WGS) entry which is preliminary data.</text>
</comment>
<evidence type="ECO:0000256" key="8">
    <source>
        <dbReference type="ARBA" id="ARBA00023065"/>
    </source>
</evidence>
<accession>A0A9D5LYW5</accession>
<dbReference type="PANTHER" id="PTHR42771:SF2">
    <property type="entry name" value="IRON(3+)-HYDROXAMATE IMPORT ATP-BINDING PROTEIN FHUC"/>
    <property type="match status" value="1"/>
</dbReference>
<dbReference type="Pfam" id="PF00005">
    <property type="entry name" value="ABC_tran"/>
    <property type="match status" value="1"/>
</dbReference>
<dbReference type="SUPFAM" id="SSF52540">
    <property type="entry name" value="P-loop containing nucleoside triphosphate hydrolases"/>
    <property type="match status" value="1"/>
</dbReference>
<keyword evidence="8" id="KW-0406">Ion transport</keyword>
<evidence type="ECO:0000256" key="2">
    <source>
        <dbReference type="ARBA" id="ARBA00022448"/>
    </source>
</evidence>
<evidence type="ECO:0000256" key="4">
    <source>
        <dbReference type="ARBA" id="ARBA00022496"/>
    </source>
</evidence>